<keyword evidence="10" id="KW-0472">Membrane</keyword>
<evidence type="ECO:0000259" key="12">
    <source>
        <dbReference type="PROSITE" id="PS50885"/>
    </source>
</evidence>
<evidence type="ECO:0000259" key="11">
    <source>
        <dbReference type="PROSITE" id="PS50109"/>
    </source>
</evidence>
<keyword evidence="9" id="KW-0902">Two-component regulatory system</keyword>
<dbReference type="Proteomes" id="UP000464751">
    <property type="component" value="Chromosome"/>
</dbReference>
<evidence type="ECO:0000313" key="14">
    <source>
        <dbReference type="Proteomes" id="UP000464751"/>
    </source>
</evidence>
<dbReference type="AlphaFoldDB" id="A0A6P1YX29"/>
<comment type="subcellular location">
    <subcellularLocation>
        <location evidence="2">Membrane</location>
        <topology evidence="2">Multi-pass membrane protein</topology>
    </subcellularLocation>
</comment>
<organism evidence="13 14">
    <name type="scientific">Ancylobacter pratisalsi</name>
    <dbReference type="NCBI Taxonomy" id="1745854"/>
    <lineage>
        <taxon>Bacteria</taxon>
        <taxon>Pseudomonadati</taxon>
        <taxon>Pseudomonadota</taxon>
        <taxon>Alphaproteobacteria</taxon>
        <taxon>Hyphomicrobiales</taxon>
        <taxon>Xanthobacteraceae</taxon>
        <taxon>Ancylobacter</taxon>
    </lineage>
</organism>
<evidence type="ECO:0000256" key="3">
    <source>
        <dbReference type="ARBA" id="ARBA00012438"/>
    </source>
</evidence>
<comment type="catalytic activity">
    <reaction evidence="1">
        <text>ATP + protein L-histidine = ADP + protein N-phospho-L-histidine.</text>
        <dbReference type="EC" id="2.7.13.3"/>
    </reaction>
</comment>
<dbReference type="InterPro" id="IPR003594">
    <property type="entry name" value="HATPase_dom"/>
</dbReference>
<dbReference type="SMART" id="SM00304">
    <property type="entry name" value="HAMP"/>
    <property type="match status" value="1"/>
</dbReference>
<feature type="domain" description="HAMP" evidence="12">
    <location>
        <begin position="167"/>
        <end position="220"/>
    </location>
</feature>
<keyword evidence="4" id="KW-0597">Phosphoprotein</keyword>
<reference evidence="13 14" key="1">
    <citation type="submission" date="2020-02" db="EMBL/GenBank/DDBJ databases">
        <authorList>
            <person name="Li G."/>
        </authorList>
    </citation>
    <scope>NUCLEOTIDE SEQUENCE [LARGE SCALE GENOMIC DNA]</scope>
    <source>
        <strain evidence="13 14">DSM 102029</strain>
    </source>
</reference>
<dbReference type="InterPro" id="IPR036890">
    <property type="entry name" value="HATPase_C_sf"/>
</dbReference>
<dbReference type="SUPFAM" id="SSF47384">
    <property type="entry name" value="Homodimeric domain of signal transducing histidine kinase"/>
    <property type="match status" value="1"/>
</dbReference>
<dbReference type="Pfam" id="PF02518">
    <property type="entry name" value="HATPase_c"/>
    <property type="match status" value="1"/>
</dbReference>
<accession>A0A6P1YX29</accession>
<evidence type="ECO:0000256" key="9">
    <source>
        <dbReference type="ARBA" id="ARBA00023012"/>
    </source>
</evidence>
<keyword evidence="14" id="KW-1185">Reference proteome</keyword>
<dbReference type="SMART" id="SM00388">
    <property type="entry name" value="HisKA"/>
    <property type="match status" value="1"/>
</dbReference>
<sequence>MLAQLIVVLVQYGRDPQNLARLLLERETGAIAEGLSRHGERLAFQLPPELAERYGTSASGYVARVRTASGVVLYSQCDEECTEHFLPLDLHPPSFWMRIITPGYPLTFAGGRTVEIGNRSVFIEIAVASDPQRAVWNVLGEEALDHMLVPMSLTLIFVLGATLFSIRSALRPVRQQAEQAERLDPLKSDARLEEAGMPLEIARLAGAVNRSYARTRDLMAAQKLFTSAIAHEIRTPLAVIRLELERIDHPAARRALGELDELGHFVQQLLTLARLEAVDRTGFEAVGLDDLGRETVEALAPFVYEQGASIAFEASSNPVVMARPSLIRDAARNLIENAVRHGGPGVSIKVGTDGGPGLFVQDDGIGFDPAPPAGDAPGHYRRAGGLGIGLEIVRRIMALHGGQLETERDAPRGTRARLVFPTEDVPLTPAR</sequence>
<evidence type="ECO:0000256" key="4">
    <source>
        <dbReference type="ARBA" id="ARBA00022553"/>
    </source>
</evidence>
<dbReference type="PROSITE" id="PS50109">
    <property type="entry name" value="HIS_KIN"/>
    <property type="match status" value="1"/>
</dbReference>
<keyword evidence="8" id="KW-1133">Transmembrane helix</keyword>
<dbReference type="GO" id="GO:0005886">
    <property type="term" value="C:plasma membrane"/>
    <property type="evidence" value="ECO:0007669"/>
    <property type="project" value="TreeGrafter"/>
</dbReference>
<dbReference type="PANTHER" id="PTHR45436">
    <property type="entry name" value="SENSOR HISTIDINE KINASE YKOH"/>
    <property type="match status" value="1"/>
</dbReference>
<dbReference type="EC" id="2.7.13.3" evidence="3"/>
<dbReference type="CDD" id="cd00082">
    <property type="entry name" value="HisKA"/>
    <property type="match status" value="1"/>
</dbReference>
<dbReference type="InterPro" id="IPR003661">
    <property type="entry name" value="HisK_dim/P_dom"/>
</dbReference>
<keyword evidence="6" id="KW-0812">Transmembrane</keyword>
<name>A0A6P1YX29_9HYPH</name>
<dbReference type="SUPFAM" id="SSF55874">
    <property type="entry name" value="ATPase domain of HSP90 chaperone/DNA topoisomerase II/histidine kinase"/>
    <property type="match status" value="1"/>
</dbReference>
<proteinExistence type="predicted"/>
<evidence type="ECO:0000256" key="2">
    <source>
        <dbReference type="ARBA" id="ARBA00004141"/>
    </source>
</evidence>
<evidence type="ECO:0000256" key="1">
    <source>
        <dbReference type="ARBA" id="ARBA00000085"/>
    </source>
</evidence>
<dbReference type="PRINTS" id="PR00344">
    <property type="entry name" value="BCTRLSENSOR"/>
</dbReference>
<dbReference type="Gene3D" id="1.10.287.130">
    <property type="match status" value="1"/>
</dbReference>
<keyword evidence="5" id="KW-0808">Transferase</keyword>
<dbReference type="InterPro" id="IPR004358">
    <property type="entry name" value="Sig_transdc_His_kin-like_C"/>
</dbReference>
<dbReference type="Gene3D" id="3.30.565.10">
    <property type="entry name" value="Histidine kinase-like ATPase, C-terminal domain"/>
    <property type="match status" value="1"/>
</dbReference>
<dbReference type="PROSITE" id="PS50885">
    <property type="entry name" value="HAMP"/>
    <property type="match status" value="1"/>
</dbReference>
<dbReference type="KEGG" id="apra:G3A50_07110"/>
<evidence type="ECO:0000256" key="7">
    <source>
        <dbReference type="ARBA" id="ARBA00022777"/>
    </source>
</evidence>
<evidence type="ECO:0000256" key="10">
    <source>
        <dbReference type="ARBA" id="ARBA00023136"/>
    </source>
</evidence>
<feature type="domain" description="Histidine kinase" evidence="11">
    <location>
        <begin position="228"/>
        <end position="424"/>
    </location>
</feature>
<protein>
    <recommendedName>
        <fullName evidence="3">histidine kinase</fullName>
        <ecNumber evidence="3">2.7.13.3</ecNumber>
    </recommendedName>
</protein>
<dbReference type="PANTHER" id="PTHR45436:SF15">
    <property type="entry name" value="SENSOR HISTIDINE KINASE CUSS"/>
    <property type="match status" value="1"/>
</dbReference>
<dbReference type="InterPro" id="IPR005467">
    <property type="entry name" value="His_kinase_dom"/>
</dbReference>
<evidence type="ECO:0000256" key="5">
    <source>
        <dbReference type="ARBA" id="ARBA00022679"/>
    </source>
</evidence>
<dbReference type="SMART" id="SM00387">
    <property type="entry name" value="HATPase_c"/>
    <property type="match status" value="1"/>
</dbReference>
<dbReference type="EMBL" id="CP048630">
    <property type="protein sequence ID" value="QIB36134.1"/>
    <property type="molecule type" value="Genomic_DNA"/>
</dbReference>
<keyword evidence="7 13" id="KW-0418">Kinase</keyword>
<dbReference type="GO" id="GO:0000155">
    <property type="term" value="F:phosphorelay sensor kinase activity"/>
    <property type="evidence" value="ECO:0007669"/>
    <property type="project" value="InterPro"/>
</dbReference>
<dbReference type="Pfam" id="PF00512">
    <property type="entry name" value="HisKA"/>
    <property type="match status" value="1"/>
</dbReference>
<dbReference type="InterPro" id="IPR050428">
    <property type="entry name" value="TCS_sensor_his_kinase"/>
</dbReference>
<evidence type="ECO:0000256" key="8">
    <source>
        <dbReference type="ARBA" id="ARBA00022989"/>
    </source>
</evidence>
<dbReference type="InterPro" id="IPR036097">
    <property type="entry name" value="HisK_dim/P_sf"/>
</dbReference>
<gene>
    <name evidence="13" type="ORF">G3A50_07110</name>
</gene>
<dbReference type="InterPro" id="IPR003660">
    <property type="entry name" value="HAMP_dom"/>
</dbReference>
<evidence type="ECO:0000256" key="6">
    <source>
        <dbReference type="ARBA" id="ARBA00022692"/>
    </source>
</evidence>
<evidence type="ECO:0000313" key="13">
    <source>
        <dbReference type="EMBL" id="QIB36134.1"/>
    </source>
</evidence>